<comment type="caution">
    <text evidence="13">The sequence shown here is derived from an EMBL/GenBank/DDBJ whole genome shotgun (WGS) entry which is preliminary data.</text>
</comment>
<dbReference type="Pfam" id="PF04257">
    <property type="entry name" value="Exonuc_V_gamma"/>
    <property type="match status" value="1"/>
</dbReference>
<dbReference type="Gene3D" id="1.10.10.990">
    <property type="match status" value="1"/>
</dbReference>
<keyword evidence="8 10" id="KW-0238">DNA-binding</keyword>
<dbReference type="SUPFAM" id="SSF52980">
    <property type="entry name" value="Restriction endonuclease-like"/>
    <property type="match status" value="1"/>
</dbReference>
<comment type="subunit">
    <text evidence="10">Heterotrimer of RecB, RecC and RecD. All subunits contribute to DNA-binding.</text>
</comment>
<dbReference type="PANTHER" id="PTHR30591:SF1">
    <property type="entry name" value="RECBCD ENZYME SUBUNIT RECC"/>
    <property type="match status" value="1"/>
</dbReference>
<dbReference type="InterPro" id="IPR041500">
    <property type="entry name" value="RecC_C"/>
</dbReference>
<dbReference type="EMBL" id="JAWCUA010000001">
    <property type="protein sequence ID" value="MDU0111797.1"/>
    <property type="molecule type" value="Genomic_DNA"/>
</dbReference>
<proteinExistence type="inferred from homology"/>
<keyword evidence="1 10" id="KW-0540">Nuclease</keyword>
<dbReference type="SUPFAM" id="SSF52540">
    <property type="entry name" value="P-loop containing nucleoside triphosphate hydrolases"/>
    <property type="match status" value="2"/>
</dbReference>
<evidence type="ECO:0000256" key="4">
    <source>
        <dbReference type="ARBA" id="ARBA00022801"/>
    </source>
</evidence>
<keyword evidence="14" id="KW-1185">Reference proteome</keyword>
<dbReference type="NCBIfam" id="TIGR01450">
    <property type="entry name" value="recC"/>
    <property type="match status" value="1"/>
</dbReference>
<keyword evidence="4 10" id="KW-0378">Hydrolase</keyword>
<keyword evidence="6 10" id="KW-0269">Exonuclease</keyword>
<evidence type="ECO:0000256" key="9">
    <source>
        <dbReference type="ARBA" id="ARBA00023204"/>
    </source>
</evidence>
<sequence>MLNLYQSNRLEALVTLLSTQIKFPISDNALTPETILVHSPGMSQWLKLQIAEANGIAANIDFPLPSSFIWRLYQNLLPDVPAQSPFNKDRMTWKLYQLLPEHLNKPEFKSIADYLNSDKPIAVECIDHHSNENHFANQNGKSSSEQIGSYEQLRLFQLAEKIADVFDNYLMYRPEWLEHWQQGHLDLPKEDIVKGDDIKGQQWQCILWQALVTFTDQQNQSPLHRASMHKLLLDKLSTISTEELKVALPTSLDRLFIFGISTLPTHQLEVLEALSQHIDVQILWLNPCSQYWGDILSDKTIARLDSKQKQIAELNVNHKEDYFVTGNPLLASWGKVGRDYLDVLTNANINITDVFIEPIAELDSFSSLEKIQNDILNLQYRGEQTPLTPKQINSDHGKVLLTNDDDSILVHNCHSRIRELEVLKDQLLGWFEQDPTLLPKDILVMVPDVNQYAPFIESIFKSESSAITSGNNSSHNQTIPFTISDRGGLEENPLLNTFIDLLLLPSSRFTVSELLDHLEVPAVMSTFNLSLSDINLLKQWIEQSQIKWAIDAKHKAKWQLPEIDLNTWVYGLKRMVLGVSLGEEGLWNNILAYEKIEGLNQAILGKLLNYFSFLAELEQILNGDKTIEQWCELLEQFVTHLFTLGENEQQTEYQNKIDVITIQKIRNSIAQLHVYLDERDYTGDINYHLIHHFFAQHLSESGVAQRFLAGRMNFCTLMPMRSVPFKVICILGLNDGDYPRHVDPISFDLVGLNSTRKGDRSRKLDERYLFLEAISSAREKLHLSFIGQSAKNNKELMPSVILSELIDYMQQSFIVDNPNEKESIYDRVVIKHKLQPFNSGYFLNEGGLSLYKSYSERWYQVCKTQNSVQSNSAVSDHFVHRSSEHDHSNNHQDPNLDRGDQNIEQFDPIKLQKDQIDLSELIEFWTHPIKYFYRRVLDIKLDLNKDVLSDHEVFQHDGLQKYKNQSALLDLFLFNNPLADDQNVTTQKTNKQLNQKYLRSGNYPAKKWGEKVLDSYQKQSLNMVNLIKEILSIDHMEQLQLTKHQHLVSLDLPSSLTSKLGLEQISVQSTVETFITHNQQVSLFVRSGKIRKSDTLSAWLIHLSKCAAFNASMTILIGNDDTIGWFEPLQPEHANEQLSLWATEFVRYKNQNQMLTWHIDPAVDWLAEKQKGASKLGLNAVLTKHITPNTFNLSARNLASDDYASKHLFKLEQFDDEFERITVNQLSDMAEQYQSGKTKKVIKQIKELVNLK</sequence>
<comment type="similarity">
    <text evidence="10">Belongs to the RecC family.</text>
</comment>
<dbReference type="HAMAP" id="MF_01486">
    <property type="entry name" value="RecC"/>
    <property type="match status" value="1"/>
</dbReference>
<dbReference type="InterPro" id="IPR027417">
    <property type="entry name" value="P-loop_NTPase"/>
</dbReference>
<comment type="function">
    <text evidence="10">A helicase/nuclease that prepares dsDNA breaks (DSB) for recombinational DNA repair. Binds to DSBs and unwinds DNA via a highly rapid and processive ATP-dependent bidirectional helicase activity. Unwinds dsDNA until it encounters a Chi (crossover hotspot instigator) sequence from the 3' direction. Cuts ssDNA a few nucleotides 3' to the Chi site. The properties and activities of the enzyme are changed at Chi. The Chi-altered holoenzyme produces a long 3'-ssDNA overhang and facilitates RecA-binding to the ssDNA for homologous DNA recombination and repair. Holoenzyme degrades any linearized DNA that is unable to undergo homologous recombination. In the holoenzyme this subunit recognizes the wild-type Chi sequence, and when added to isolated RecB increases its ATP-dependent helicase processivity.</text>
</comment>
<evidence type="ECO:0000259" key="12">
    <source>
        <dbReference type="Pfam" id="PF17946"/>
    </source>
</evidence>
<evidence type="ECO:0000256" key="6">
    <source>
        <dbReference type="ARBA" id="ARBA00022839"/>
    </source>
</evidence>
<dbReference type="InterPro" id="IPR011335">
    <property type="entry name" value="Restrct_endonuc-II-like"/>
</dbReference>
<evidence type="ECO:0000256" key="2">
    <source>
        <dbReference type="ARBA" id="ARBA00022741"/>
    </source>
</evidence>
<keyword evidence="2 10" id="KW-0547">Nucleotide-binding</keyword>
<dbReference type="Proteomes" id="UP001257914">
    <property type="component" value="Unassembled WGS sequence"/>
</dbReference>
<protein>
    <recommendedName>
        <fullName evidence="10">RecBCD enzyme subunit RecC</fullName>
    </recommendedName>
    <alternativeName>
        <fullName evidence="10">Exonuclease V subunit RecC</fullName>
        <shortName evidence="10">ExoV subunit RecC</shortName>
    </alternativeName>
    <alternativeName>
        <fullName evidence="10">Helicase/nuclease RecBCD subunit RecC</fullName>
    </alternativeName>
</protein>
<evidence type="ECO:0000313" key="13">
    <source>
        <dbReference type="EMBL" id="MDU0111797.1"/>
    </source>
</evidence>
<evidence type="ECO:0000256" key="7">
    <source>
        <dbReference type="ARBA" id="ARBA00022840"/>
    </source>
</evidence>
<reference evidence="13 14" key="1">
    <citation type="submission" date="2023-10" db="EMBL/GenBank/DDBJ databases">
        <title>Psychrosphaera aquimaarina strain SW33 isolated from seawater.</title>
        <authorList>
            <person name="Bayburt H."/>
            <person name="Kim J.M."/>
            <person name="Choi B.J."/>
            <person name="Jeon C.O."/>
        </authorList>
    </citation>
    <scope>NUCLEOTIDE SEQUENCE [LARGE SCALE GENOMIC DNA]</scope>
    <source>
        <strain evidence="13 14">KCTC 52743</strain>
    </source>
</reference>
<evidence type="ECO:0000313" key="14">
    <source>
        <dbReference type="Proteomes" id="UP001257914"/>
    </source>
</evidence>
<evidence type="ECO:0000256" key="3">
    <source>
        <dbReference type="ARBA" id="ARBA00022763"/>
    </source>
</evidence>
<evidence type="ECO:0000256" key="8">
    <source>
        <dbReference type="ARBA" id="ARBA00023125"/>
    </source>
</evidence>
<evidence type="ECO:0000256" key="1">
    <source>
        <dbReference type="ARBA" id="ARBA00022722"/>
    </source>
</evidence>
<accession>A0ABU3QWJ4</accession>
<evidence type="ECO:0000256" key="11">
    <source>
        <dbReference type="SAM" id="MobiDB-lite"/>
    </source>
</evidence>
<dbReference type="Pfam" id="PF17946">
    <property type="entry name" value="RecC_C"/>
    <property type="match status" value="1"/>
</dbReference>
<feature type="region of interest" description="Disordered" evidence="11">
    <location>
        <begin position="873"/>
        <end position="901"/>
    </location>
</feature>
<dbReference type="GO" id="GO:0008854">
    <property type="term" value="F:exodeoxyribonuclease V activity"/>
    <property type="evidence" value="ECO:0007669"/>
    <property type="project" value="UniProtKB-EC"/>
</dbReference>
<dbReference type="Gene3D" id="1.10.10.160">
    <property type="match status" value="1"/>
</dbReference>
<dbReference type="RefSeq" id="WP_315945687.1">
    <property type="nucleotide sequence ID" value="NZ_JAWCUA010000001.1"/>
</dbReference>
<evidence type="ECO:0000256" key="5">
    <source>
        <dbReference type="ARBA" id="ARBA00022806"/>
    </source>
</evidence>
<keyword evidence="5 10" id="KW-0347">Helicase</keyword>
<dbReference type="Gene3D" id="3.40.50.300">
    <property type="entry name" value="P-loop containing nucleotide triphosphate hydrolases"/>
    <property type="match status" value="2"/>
</dbReference>
<gene>
    <name evidence="10 13" type="primary">recC</name>
    <name evidence="13" type="ORF">RT723_01985</name>
</gene>
<organism evidence="13 14">
    <name type="scientific">Psychrosphaera aquimarina</name>
    <dbReference type="NCBI Taxonomy" id="2044854"/>
    <lineage>
        <taxon>Bacteria</taxon>
        <taxon>Pseudomonadati</taxon>
        <taxon>Pseudomonadota</taxon>
        <taxon>Gammaproteobacteria</taxon>
        <taxon>Alteromonadales</taxon>
        <taxon>Pseudoalteromonadaceae</taxon>
        <taxon>Psychrosphaera</taxon>
    </lineage>
</organism>
<keyword evidence="9 10" id="KW-0234">DNA repair</keyword>
<dbReference type="Gene3D" id="3.40.50.10930">
    <property type="match status" value="1"/>
</dbReference>
<dbReference type="PANTHER" id="PTHR30591">
    <property type="entry name" value="RECBCD ENZYME SUBUNIT RECC"/>
    <property type="match status" value="1"/>
</dbReference>
<feature type="compositionally biased region" description="Basic and acidic residues" evidence="11">
    <location>
        <begin position="877"/>
        <end position="901"/>
    </location>
</feature>
<dbReference type="InterPro" id="IPR006697">
    <property type="entry name" value="RecC"/>
</dbReference>
<comment type="miscellaneous">
    <text evidence="10">In the RecBCD complex, RecB has a slow 3'-5' helicase, an exonuclease activity and loads RecA onto ssDNA, RecD has a fast 5'-3' helicase activity, while RecC stimulates the ATPase and processivity of the RecB helicase and contributes to recognition of the Chi site.</text>
</comment>
<name>A0ABU3QWJ4_9GAMM</name>
<keyword evidence="7 10" id="KW-0067">ATP-binding</keyword>
<evidence type="ECO:0000256" key="10">
    <source>
        <dbReference type="HAMAP-Rule" id="MF_01486"/>
    </source>
</evidence>
<dbReference type="PIRSF" id="PIRSF000980">
    <property type="entry name" value="RecC"/>
    <property type="match status" value="1"/>
</dbReference>
<dbReference type="InterPro" id="IPR013986">
    <property type="entry name" value="DExx_box_DNA_helicase_dom_sf"/>
</dbReference>
<keyword evidence="3 10" id="KW-0227">DNA damage</keyword>
<feature type="domain" description="RecC C-terminal" evidence="12">
    <location>
        <begin position="914"/>
        <end position="1168"/>
    </location>
</feature>